<name>A0A7W6A4Q1_9CAUL</name>
<reference evidence="1 2" key="1">
    <citation type="submission" date="2020-08" db="EMBL/GenBank/DDBJ databases">
        <title>Genomic Encyclopedia of Type Strains, Phase IV (KMG-IV): sequencing the most valuable type-strain genomes for metagenomic binning, comparative biology and taxonomic classification.</title>
        <authorList>
            <person name="Goeker M."/>
        </authorList>
    </citation>
    <scope>NUCLEOTIDE SEQUENCE [LARGE SCALE GENOMIC DNA]</scope>
    <source>
        <strain evidence="1 2">DSM 14878</strain>
    </source>
</reference>
<evidence type="ECO:0000313" key="1">
    <source>
        <dbReference type="EMBL" id="MBB3871657.1"/>
    </source>
</evidence>
<sequence length="1249" mass="138615">MWILHPTAEDVKRLDDGQLVELALRLCRREAQSLEIAATAVTQGGHSAAKDGGIDIRVAGSLRPAGELQGLPAGIQVKAQLMPPPEIRTEMSPKGVLRPSITGLLKAGGTYIIASGREDLTDKRRQELIAAMVGQVPAAHRDQVAFLDSRDLATWCVRHPGVAAWLRSEVKRPLDGWEPWGPWSARNEPEDQAYLVDQAARLCRPTLDEDHLHGALVGMGLVREALAGPASAVRLTGLSGMGKTRFAQALFDRRVGDGALDPALAIYGDAGFDKSVSPAQLARSLVDDQVEAVLIVDNCLAARHRELVEIVRQPGSRVRLLTIDYDVGDDQPDHTEVFRLQNAGEDLIDALLLQRAPTLAHAERIRIIEFAGGNTRIALAIALAPRGAKGIVGLKNEELLDRLFLKDRRDPDVELRRVARAAALVYAFSIEGAEVAEGVALTALAGVSDLVFHEKIADLLERGLAQKRGDQRAVLPPAIAAWLAAEALAKLPRNHLMTAFGIFSPRLQLSFARRLGLLQGVKAATEIAQVLLGPGGRFSSPVDDNGHDMRAVRYLAPLAPILALDVADRLVADGRRLESWHPLRGELRRLLVEVAYDAEHFDQAVELLARLALREGPDERSFESIRDKILPMFHIQRSGTHATPAQRFAAIDRWLSSDDPHRRSLGLTALGAALETRFAGADPQIEYGAERRNSGWWPKDRAELRDWFAEALVRVRRLLADPDTLEKGRKLAAAHYPSLAGYPVVVPAAVETMRVAAGGTFWPKGWFAACDALWRLRKKKRSRPVIALEREMRPVSLADEVEVWLRLDWHDWRNPQHADQSRDDWPEAHRRALAAGAGVGIDDDIARRVLADPSYEARYLGQGLAQSLAPTFQPGWDRLRRLLAEIRPDKPNWSVFAGYLGVVRSQAPELADALLDAAMADDVLRPFAIVLCVTDGDTNDRGLARILTLLRDPKTTPEERRSVFIIRFDETLKDARQAELIDALVAADEPEQALTLLGYRDRDGDWEPPLREAARRLLAKLELSRRDDPNGLWDRRAAKVAERSLSGPEGEAAAASLLDRIIALGEDRRGRIRGLPRKLTKALFRLHPRMALDAFLPALIDDRRYALRSLVDQHDDDDQPARSLFNAIPDDVIRPWLAEDPVARGAILADLGSYFEHGAEGRFEWTPLARMLIEIGNTDILDILGNRFESGSWSGRRDARFVSRRPLVEALQNHPDARVRAWAEEMLAYLDSRISQRSEWDREPPDRFE</sequence>
<dbReference type="AlphaFoldDB" id="A0A7W6A4Q1"/>
<gene>
    <name evidence="1" type="ORF">GGR11_001171</name>
</gene>
<protein>
    <submittedName>
        <fullName evidence="1">Uncharacterized protein</fullName>
    </submittedName>
</protein>
<dbReference type="RefSeq" id="WP_183195811.1">
    <property type="nucleotide sequence ID" value="NZ_JACIDA010000001.1"/>
</dbReference>
<proteinExistence type="predicted"/>
<evidence type="ECO:0000313" key="2">
    <source>
        <dbReference type="Proteomes" id="UP000532936"/>
    </source>
</evidence>
<dbReference type="Proteomes" id="UP000532936">
    <property type="component" value="Unassembled WGS sequence"/>
</dbReference>
<dbReference type="EMBL" id="JACIDA010000001">
    <property type="protein sequence ID" value="MBB3871657.1"/>
    <property type="molecule type" value="Genomic_DNA"/>
</dbReference>
<accession>A0A7W6A4Q1</accession>
<comment type="caution">
    <text evidence="1">The sequence shown here is derived from an EMBL/GenBank/DDBJ whole genome shotgun (WGS) entry which is preliminary data.</text>
</comment>
<organism evidence="1 2">
    <name type="scientific">Brevundimonas mediterranea</name>
    <dbReference type="NCBI Taxonomy" id="74329"/>
    <lineage>
        <taxon>Bacteria</taxon>
        <taxon>Pseudomonadati</taxon>
        <taxon>Pseudomonadota</taxon>
        <taxon>Alphaproteobacteria</taxon>
        <taxon>Caulobacterales</taxon>
        <taxon>Caulobacteraceae</taxon>
        <taxon>Brevundimonas</taxon>
    </lineage>
</organism>